<evidence type="ECO:0000313" key="2">
    <source>
        <dbReference type="EMBL" id="ABI14301.1"/>
    </source>
</evidence>
<reference evidence="2" key="1">
    <citation type="journal article" date="2007" name="Proc. Natl. Acad. Sci. U.S.A.">
        <title>Spliced leader RNA trans-splicing in dinoflagellates.</title>
        <authorList>
            <person name="Zhang H."/>
            <person name="Hou Y."/>
            <person name="Miranda L."/>
            <person name="Campbell D.A."/>
            <person name="Sturm N.R."/>
            <person name="Gaasterland T."/>
            <person name="Lin S."/>
        </authorList>
    </citation>
    <scope>NUCLEOTIDE SEQUENCE</scope>
</reference>
<keyword evidence="1" id="KW-0472">Membrane</keyword>
<dbReference type="SUPFAM" id="SSF53335">
    <property type="entry name" value="S-adenosyl-L-methionine-dependent methyltransferases"/>
    <property type="match status" value="1"/>
</dbReference>
<sequence>MLKSGLFMSAGMSNVLRPYVTTFIGFVFGLAVSGPLIWSRSTSEMITSTPAQSSLENSDESLTVAQLYDLEHFFKRLRSTRDSAITKQELVKEITVRLRDEALYENSPTSSSLQHFLRLMDGKSPTVEQTACPTCGDCPSCTDCPICAPPRCPTLAPVSSNNHVGCKNWVERFNVQLDQVKVEVQNPAYIVPSQKYQKGESTKGGNFIGGNLLPELWKYLIQRYKVTSVLDIACGLGESTAAFRSLGVPEVFGTDGLRENVIKSKSGIFLHDFLVGPLLLGRTVDLIWACEFLEHVDYDVVPFVMLTMMQAKVVAANAAGPGQTGHHHVILRTWDDFWLPLFRKYGFREEIDITSTVLQDVRYITEKNRGHTWWGSKGHSPGRVLVNTHLEGCSSAVDCFNRMIVAVDAMKHVVPVDSERNVLP</sequence>
<dbReference type="EMBL" id="DQ864886">
    <property type="protein sequence ID" value="ABI14301.1"/>
    <property type="molecule type" value="mRNA"/>
</dbReference>
<organism evidence="2">
    <name type="scientific">Pfiesteria piscicida</name>
    <name type="common">Phantom dinoflagellate</name>
    <dbReference type="NCBI Taxonomy" id="71001"/>
    <lineage>
        <taxon>Eukaryota</taxon>
        <taxon>Sar</taxon>
        <taxon>Alveolata</taxon>
        <taxon>Dinophyceae</taxon>
        <taxon>Peridiniales</taxon>
        <taxon>Pfiesteriaceae</taxon>
        <taxon>Pfiesteria</taxon>
    </lineage>
</organism>
<protein>
    <submittedName>
        <fullName evidence="2">Uncharacterized protein</fullName>
    </submittedName>
</protein>
<dbReference type="CDD" id="cd02440">
    <property type="entry name" value="AdoMet_MTases"/>
    <property type="match status" value="1"/>
</dbReference>
<dbReference type="Gene3D" id="3.40.50.150">
    <property type="entry name" value="Vaccinia Virus protein VP39"/>
    <property type="match status" value="1"/>
</dbReference>
<accession>A3E3N4</accession>
<name>A3E3N4_PFIPI</name>
<evidence type="ECO:0000256" key="1">
    <source>
        <dbReference type="SAM" id="Phobius"/>
    </source>
</evidence>
<keyword evidence="1" id="KW-0812">Transmembrane</keyword>
<feature type="transmembrane region" description="Helical" evidence="1">
    <location>
        <begin position="20"/>
        <end position="38"/>
    </location>
</feature>
<proteinExistence type="evidence at transcript level"/>
<dbReference type="InterPro" id="IPR029063">
    <property type="entry name" value="SAM-dependent_MTases_sf"/>
</dbReference>
<keyword evidence="1" id="KW-1133">Transmembrane helix</keyword>
<dbReference type="AlphaFoldDB" id="A3E3N4"/>